<reference evidence="6 7" key="1">
    <citation type="submission" date="2024-02" db="EMBL/GenBank/DDBJ databases">
        <title>A draft genome for the cacao thread blight pathogen Marasmius crinis-equi.</title>
        <authorList>
            <person name="Cohen S.P."/>
            <person name="Baruah I.K."/>
            <person name="Amoako-Attah I."/>
            <person name="Bukari Y."/>
            <person name="Meinhardt L.W."/>
            <person name="Bailey B.A."/>
        </authorList>
    </citation>
    <scope>NUCLEOTIDE SEQUENCE [LARGE SCALE GENOMIC DNA]</scope>
    <source>
        <strain evidence="6 7">GH-76</strain>
    </source>
</reference>
<evidence type="ECO:0000256" key="2">
    <source>
        <dbReference type="ARBA" id="ARBA00022723"/>
    </source>
</evidence>
<name>A0ABR3F3L1_9AGAR</name>
<dbReference type="GO" id="GO:0016712">
    <property type="term" value="F:oxidoreductase activity, acting on paired donors, with incorporation or reduction of molecular oxygen, reduced flavin or flavoprotein as one donor, and incorporation of one atom of oxygen"/>
    <property type="evidence" value="ECO:0007669"/>
    <property type="project" value="UniProtKB-EC"/>
</dbReference>
<dbReference type="EMBL" id="JBAHYK010001052">
    <property type="protein sequence ID" value="KAL0569791.1"/>
    <property type="molecule type" value="Genomic_DNA"/>
</dbReference>
<dbReference type="PRINTS" id="PR00463">
    <property type="entry name" value="EP450I"/>
</dbReference>
<dbReference type="Gene3D" id="1.10.630.10">
    <property type="entry name" value="Cytochrome P450"/>
    <property type="match status" value="2"/>
</dbReference>
<gene>
    <name evidence="6" type="primary">ALK2_4</name>
    <name evidence="6" type="ORF">V5O48_012170</name>
</gene>
<evidence type="ECO:0000256" key="1">
    <source>
        <dbReference type="ARBA" id="ARBA00010617"/>
    </source>
</evidence>
<keyword evidence="7" id="KW-1185">Reference proteome</keyword>
<keyword evidence="2" id="KW-0479">Metal-binding</keyword>
<evidence type="ECO:0000256" key="5">
    <source>
        <dbReference type="SAM" id="Phobius"/>
    </source>
</evidence>
<dbReference type="InterPro" id="IPR002401">
    <property type="entry name" value="Cyt_P450_E_grp-I"/>
</dbReference>
<dbReference type="GO" id="GO:0016301">
    <property type="term" value="F:kinase activity"/>
    <property type="evidence" value="ECO:0007669"/>
    <property type="project" value="UniProtKB-KW"/>
</dbReference>
<dbReference type="Pfam" id="PF00067">
    <property type="entry name" value="p450"/>
    <property type="match status" value="2"/>
</dbReference>
<feature type="transmembrane region" description="Helical" evidence="5">
    <location>
        <begin position="6"/>
        <end position="23"/>
    </location>
</feature>
<keyword evidence="4" id="KW-0408">Iron</keyword>
<keyword evidence="5" id="KW-0472">Membrane</keyword>
<dbReference type="InterPro" id="IPR001128">
    <property type="entry name" value="Cyt_P450"/>
</dbReference>
<comment type="similarity">
    <text evidence="1">Belongs to the cytochrome P450 family.</text>
</comment>
<organism evidence="6 7">
    <name type="scientific">Marasmius crinis-equi</name>
    <dbReference type="NCBI Taxonomy" id="585013"/>
    <lineage>
        <taxon>Eukaryota</taxon>
        <taxon>Fungi</taxon>
        <taxon>Dikarya</taxon>
        <taxon>Basidiomycota</taxon>
        <taxon>Agaricomycotina</taxon>
        <taxon>Agaricomycetes</taxon>
        <taxon>Agaricomycetidae</taxon>
        <taxon>Agaricales</taxon>
        <taxon>Marasmiineae</taxon>
        <taxon>Marasmiaceae</taxon>
        <taxon>Marasmius</taxon>
    </lineage>
</organism>
<accession>A0ABR3F3L1</accession>
<dbReference type="PANTHER" id="PTHR24296">
    <property type="entry name" value="CYTOCHROME P450"/>
    <property type="match status" value="1"/>
</dbReference>
<keyword evidence="5" id="KW-1133">Transmembrane helix</keyword>
<dbReference type="SUPFAM" id="SSF48264">
    <property type="entry name" value="Cytochrome P450"/>
    <property type="match status" value="1"/>
</dbReference>
<sequence>MDTLIIVSVTLLLSVLIPALYYYPDRWIFTSARPDLPGPRGVPLFGNLFQFYPWRAKGVQWICHIMKNYNDLASVTMPPWGRAIIIGRPEWLAYIKSADLERYQRGAHEVAVFTEFPGRRIPLTSHGAEWRTYRRVMAPLFTARSINDHVRPAVAKTMGITSDLLASVSKENDPVDWNGADMEFERAREYLFKIVDDIVTSRQTELEKSPNEVTSDYVSQLLTNIESRDPLLIRDTLVTVLFAGRDNTHNSLNWSMHLLLRHPEWMERMRDEAMRLHSRQERGGLAHSDLGDYHIHQAVFYEVTRLWPGIPKNLRQAVCDDVLPALPEANLPAVIIKKGDYVLWSDQYMMRHPAVWGEDASLFNPGRHLDSVGRFIKPKSPEFNGFGHGPRFCPAAPMVTYEFVAIWSSLLPHFDFLARYDGEPAMIEAFTPVLGEPLPVEVRMRE</sequence>
<keyword evidence="6" id="KW-0418">Kinase</keyword>
<keyword evidence="5" id="KW-0812">Transmembrane</keyword>
<protein>
    <submittedName>
        <fullName evidence="6">Protein kinase alk2</fullName>
        <ecNumber evidence="6">1.14.14.1</ecNumber>
    </submittedName>
</protein>
<dbReference type="CDD" id="cd00302">
    <property type="entry name" value="cytochrome_P450"/>
    <property type="match status" value="1"/>
</dbReference>
<evidence type="ECO:0000256" key="4">
    <source>
        <dbReference type="ARBA" id="ARBA00023004"/>
    </source>
</evidence>
<keyword evidence="3 6" id="KW-0560">Oxidoreductase</keyword>
<evidence type="ECO:0000313" key="6">
    <source>
        <dbReference type="EMBL" id="KAL0569791.1"/>
    </source>
</evidence>
<keyword evidence="6" id="KW-0808">Transferase</keyword>
<dbReference type="EC" id="1.14.14.1" evidence="6"/>
<dbReference type="Proteomes" id="UP001465976">
    <property type="component" value="Unassembled WGS sequence"/>
</dbReference>
<proteinExistence type="inferred from homology"/>
<evidence type="ECO:0000313" key="7">
    <source>
        <dbReference type="Proteomes" id="UP001465976"/>
    </source>
</evidence>
<evidence type="ECO:0000256" key="3">
    <source>
        <dbReference type="ARBA" id="ARBA00023002"/>
    </source>
</evidence>
<dbReference type="PRINTS" id="PR00385">
    <property type="entry name" value="P450"/>
</dbReference>
<comment type="caution">
    <text evidence="6">The sequence shown here is derived from an EMBL/GenBank/DDBJ whole genome shotgun (WGS) entry which is preliminary data.</text>
</comment>
<dbReference type="InterPro" id="IPR036396">
    <property type="entry name" value="Cyt_P450_sf"/>
</dbReference>